<dbReference type="InterPro" id="IPR004568">
    <property type="entry name" value="Ppantetheine-prot_Trfase_dom"/>
</dbReference>
<evidence type="ECO:0000256" key="4">
    <source>
        <dbReference type="ARBA" id="ARBA00022832"/>
    </source>
</evidence>
<dbReference type="InterPro" id="IPR002582">
    <property type="entry name" value="ACPS"/>
</dbReference>
<evidence type="ECO:0000313" key="10">
    <source>
        <dbReference type="EMBL" id="MCG7321349.1"/>
    </source>
</evidence>
<dbReference type="NCBIfam" id="TIGR00516">
    <property type="entry name" value="acpS"/>
    <property type="match status" value="1"/>
</dbReference>
<evidence type="ECO:0000256" key="3">
    <source>
        <dbReference type="ARBA" id="ARBA00022723"/>
    </source>
</evidence>
<sequence>MTLTAAPRCGVDLVHIGTVADLINGGSPTFATTCWTETELSECGGAPRRLASRWAAKEAVMKSLAQGIGQLAPTDIEVRTDTAGVPHILLHGPALARAQALGIGQFAVSLSEDADYAIAFVIAHAAADDRQPVHNTPTYTEVDDGQGG</sequence>
<dbReference type="NCBIfam" id="TIGR00556">
    <property type="entry name" value="pantethn_trn"/>
    <property type="match status" value="1"/>
</dbReference>
<evidence type="ECO:0000256" key="6">
    <source>
        <dbReference type="ARBA" id="ARBA00023098"/>
    </source>
</evidence>
<dbReference type="GO" id="GO:0008897">
    <property type="term" value="F:holo-[acyl-carrier-protein] synthase activity"/>
    <property type="evidence" value="ECO:0007669"/>
    <property type="project" value="UniProtKB-EC"/>
</dbReference>
<organism evidence="10 11">
    <name type="scientific">Arsenicicoccus bolidensis</name>
    <dbReference type="NCBI Taxonomy" id="229480"/>
    <lineage>
        <taxon>Bacteria</taxon>
        <taxon>Bacillati</taxon>
        <taxon>Actinomycetota</taxon>
        <taxon>Actinomycetes</taxon>
        <taxon>Micrococcales</taxon>
        <taxon>Intrasporangiaceae</taxon>
        <taxon>Arsenicicoccus</taxon>
    </lineage>
</organism>
<evidence type="ECO:0000256" key="2">
    <source>
        <dbReference type="ARBA" id="ARBA00022679"/>
    </source>
</evidence>
<dbReference type="Pfam" id="PF01648">
    <property type="entry name" value="ACPS"/>
    <property type="match status" value="1"/>
</dbReference>
<evidence type="ECO:0000256" key="7">
    <source>
        <dbReference type="ARBA" id="ARBA00023160"/>
    </source>
</evidence>
<feature type="domain" description="4'-phosphopantetheinyl transferase" evidence="9">
    <location>
        <begin position="9"/>
        <end position="120"/>
    </location>
</feature>
<dbReference type="HAMAP" id="MF_00101">
    <property type="entry name" value="AcpS"/>
    <property type="match status" value="1"/>
</dbReference>
<keyword evidence="3 8" id="KW-0479">Metal-binding</keyword>
<keyword evidence="6 8" id="KW-0443">Lipid metabolism</keyword>
<dbReference type="Gene3D" id="3.90.470.20">
    <property type="entry name" value="4'-phosphopantetheinyl transferase domain"/>
    <property type="match status" value="1"/>
</dbReference>
<keyword evidence="1 8" id="KW-0444">Lipid biosynthesis</keyword>
<keyword evidence="7 8" id="KW-0275">Fatty acid biosynthesis</keyword>
<evidence type="ECO:0000256" key="1">
    <source>
        <dbReference type="ARBA" id="ARBA00022516"/>
    </source>
</evidence>
<dbReference type="Proteomes" id="UP001521931">
    <property type="component" value="Unassembled WGS sequence"/>
</dbReference>
<keyword evidence="5 8" id="KW-0460">Magnesium</keyword>
<comment type="subcellular location">
    <subcellularLocation>
        <location evidence="8">Cytoplasm</location>
    </subcellularLocation>
</comment>
<dbReference type="SUPFAM" id="SSF56214">
    <property type="entry name" value="4'-phosphopantetheinyl transferase"/>
    <property type="match status" value="1"/>
</dbReference>
<keyword evidence="11" id="KW-1185">Reference proteome</keyword>
<keyword evidence="2 8" id="KW-0808">Transferase</keyword>
<keyword evidence="4 8" id="KW-0276">Fatty acid metabolism</keyword>
<dbReference type="RefSeq" id="WP_239262953.1">
    <property type="nucleotide sequence ID" value="NZ_JAKRCV010000011.1"/>
</dbReference>
<dbReference type="EC" id="2.7.8.7" evidence="8"/>
<proteinExistence type="inferred from homology"/>
<dbReference type="InterPro" id="IPR037143">
    <property type="entry name" value="4-PPantetheinyl_Trfase_dom_sf"/>
</dbReference>
<reference evidence="10 11" key="1">
    <citation type="submission" date="2022-02" db="EMBL/GenBank/DDBJ databases">
        <title>Uncovering new skin microbiome diversity through culturing and metagenomics.</title>
        <authorList>
            <person name="Conlan S."/>
            <person name="Deming C."/>
            <person name="Nisc Comparative Sequencing Program N."/>
            <person name="Segre J.A."/>
        </authorList>
    </citation>
    <scope>NUCLEOTIDE SEQUENCE [LARGE SCALE GENOMIC DNA]</scope>
    <source>
        <strain evidence="10 11">ACRQZ</strain>
    </source>
</reference>
<comment type="function">
    <text evidence="8">Transfers the 4'-phosphopantetheine moiety from coenzyme A to a Ser of acyl-carrier-protein.</text>
</comment>
<evidence type="ECO:0000259" key="9">
    <source>
        <dbReference type="Pfam" id="PF01648"/>
    </source>
</evidence>
<feature type="binding site" evidence="8">
    <location>
        <position position="58"/>
    </location>
    <ligand>
        <name>Mg(2+)</name>
        <dbReference type="ChEBI" id="CHEBI:18420"/>
    </ligand>
</feature>
<accession>A0ABS9Q0D9</accession>
<protein>
    <recommendedName>
        <fullName evidence="8">Holo-[acyl-carrier-protein] synthase</fullName>
        <shortName evidence="8">Holo-ACP synthase</shortName>
        <ecNumber evidence="8">2.7.8.7</ecNumber>
    </recommendedName>
    <alternativeName>
        <fullName evidence="8">4'-phosphopantetheinyl transferase AcpS</fullName>
    </alternativeName>
</protein>
<dbReference type="InterPro" id="IPR008278">
    <property type="entry name" value="4-PPantetheinyl_Trfase_dom"/>
</dbReference>
<evidence type="ECO:0000256" key="5">
    <source>
        <dbReference type="ARBA" id="ARBA00022842"/>
    </source>
</evidence>
<comment type="cofactor">
    <cofactor evidence="8">
        <name>Mg(2+)</name>
        <dbReference type="ChEBI" id="CHEBI:18420"/>
    </cofactor>
</comment>
<comment type="caution">
    <text evidence="10">The sequence shown here is derived from an EMBL/GenBank/DDBJ whole genome shotgun (WGS) entry which is preliminary data.</text>
</comment>
<name>A0ABS9Q0D9_9MICO</name>
<feature type="binding site" evidence="8">
    <location>
        <position position="12"/>
    </location>
    <ligand>
        <name>Mg(2+)</name>
        <dbReference type="ChEBI" id="CHEBI:18420"/>
    </ligand>
</feature>
<keyword evidence="8" id="KW-0963">Cytoplasm</keyword>
<evidence type="ECO:0000313" key="11">
    <source>
        <dbReference type="Proteomes" id="UP001521931"/>
    </source>
</evidence>
<dbReference type="EMBL" id="JAKRCV010000011">
    <property type="protein sequence ID" value="MCG7321349.1"/>
    <property type="molecule type" value="Genomic_DNA"/>
</dbReference>
<comment type="catalytic activity">
    <reaction evidence="8">
        <text>apo-[ACP] + CoA = holo-[ACP] + adenosine 3',5'-bisphosphate + H(+)</text>
        <dbReference type="Rhea" id="RHEA:12068"/>
        <dbReference type="Rhea" id="RHEA-COMP:9685"/>
        <dbReference type="Rhea" id="RHEA-COMP:9690"/>
        <dbReference type="ChEBI" id="CHEBI:15378"/>
        <dbReference type="ChEBI" id="CHEBI:29999"/>
        <dbReference type="ChEBI" id="CHEBI:57287"/>
        <dbReference type="ChEBI" id="CHEBI:58343"/>
        <dbReference type="ChEBI" id="CHEBI:64479"/>
        <dbReference type="EC" id="2.7.8.7"/>
    </reaction>
</comment>
<comment type="similarity">
    <text evidence="8">Belongs to the P-Pant transferase superfamily. AcpS family.</text>
</comment>
<gene>
    <name evidence="8 10" type="primary">acpS</name>
    <name evidence="10" type="ORF">MHL29_05490</name>
</gene>
<evidence type="ECO:0000256" key="8">
    <source>
        <dbReference type="HAMAP-Rule" id="MF_00101"/>
    </source>
</evidence>